<feature type="region of interest" description="Disordered" evidence="4">
    <location>
        <begin position="11"/>
        <end position="40"/>
    </location>
</feature>
<sequence>MYGGGGFDQFGGGGFVPTQQQDPAQGGGGGSGGRLGSTPLPTPNAPIRMLCWQAAANIPSDQQDLIVDGFDLSNVTVVGKVLSIAERGGSLDLRVSDGTGATDLQFFGDAVEDPQACAQKLAEWRPGTYVRAIGHVRTFNGSRSVQAFSIRPIHDFNEVTYHYLQAIFQHLHLLKGGGTGAGD</sequence>
<evidence type="ECO:0000313" key="6">
    <source>
        <dbReference type="EMBL" id="KIZ06585.1"/>
    </source>
</evidence>
<dbReference type="SUPFAM" id="SSF50249">
    <property type="entry name" value="Nucleic acid-binding proteins"/>
    <property type="match status" value="1"/>
</dbReference>
<dbReference type="PANTHER" id="PTHR13989">
    <property type="entry name" value="REPLICATION PROTEIN A-RELATED"/>
    <property type="match status" value="1"/>
</dbReference>
<dbReference type="GO" id="GO:0006260">
    <property type="term" value="P:DNA replication"/>
    <property type="evidence" value="ECO:0007669"/>
    <property type="project" value="TreeGrafter"/>
</dbReference>
<reference evidence="6 7" key="1">
    <citation type="journal article" date="2013" name="BMC Genomics">
        <title>Reconstruction of the lipid metabolism for the microalga Monoraphidium neglectum from its genome sequence reveals characteristics suitable for biofuel production.</title>
        <authorList>
            <person name="Bogen C."/>
            <person name="Al-Dilaimi A."/>
            <person name="Albersmeier A."/>
            <person name="Wichmann J."/>
            <person name="Grundmann M."/>
            <person name="Rupp O."/>
            <person name="Lauersen K.J."/>
            <person name="Blifernez-Klassen O."/>
            <person name="Kalinowski J."/>
            <person name="Goesmann A."/>
            <person name="Mussgnug J.H."/>
            <person name="Kruse O."/>
        </authorList>
    </citation>
    <scope>NUCLEOTIDE SEQUENCE [LARGE SCALE GENOMIC DNA]</scope>
    <source>
        <strain evidence="6 7">SAG 48.87</strain>
    </source>
</reference>
<dbReference type="PANTHER" id="PTHR13989:SF16">
    <property type="entry name" value="REPLICATION PROTEIN A2"/>
    <property type="match status" value="1"/>
</dbReference>
<accession>A0A0D2MVP9</accession>
<dbReference type="InterPro" id="IPR040260">
    <property type="entry name" value="RFA2-like"/>
</dbReference>
<dbReference type="AlphaFoldDB" id="A0A0D2MVP9"/>
<evidence type="ECO:0000313" key="7">
    <source>
        <dbReference type="Proteomes" id="UP000054498"/>
    </source>
</evidence>
<dbReference type="OrthoDB" id="25571at2759"/>
<evidence type="ECO:0000256" key="2">
    <source>
        <dbReference type="ARBA" id="ARBA00023125"/>
    </source>
</evidence>
<dbReference type="GO" id="GO:0000724">
    <property type="term" value="P:double-strand break repair via homologous recombination"/>
    <property type="evidence" value="ECO:0007669"/>
    <property type="project" value="TreeGrafter"/>
</dbReference>
<dbReference type="GO" id="GO:0005662">
    <property type="term" value="C:DNA replication factor A complex"/>
    <property type="evidence" value="ECO:0007669"/>
    <property type="project" value="TreeGrafter"/>
</dbReference>
<dbReference type="CDD" id="cd04478">
    <property type="entry name" value="RPA2_DBD_D"/>
    <property type="match status" value="1"/>
</dbReference>
<dbReference type="GeneID" id="25731199"/>
<name>A0A0D2MVP9_9CHLO</name>
<feature type="domain" description="OB" evidence="5">
    <location>
        <begin position="75"/>
        <end position="153"/>
    </location>
</feature>
<dbReference type="GO" id="GO:0003697">
    <property type="term" value="F:single-stranded DNA binding"/>
    <property type="evidence" value="ECO:0007669"/>
    <property type="project" value="TreeGrafter"/>
</dbReference>
<dbReference type="GO" id="GO:0000781">
    <property type="term" value="C:chromosome, telomeric region"/>
    <property type="evidence" value="ECO:0007669"/>
    <property type="project" value="TreeGrafter"/>
</dbReference>
<keyword evidence="7" id="KW-1185">Reference proteome</keyword>
<evidence type="ECO:0000256" key="1">
    <source>
        <dbReference type="ARBA" id="ARBA00004123"/>
    </source>
</evidence>
<dbReference type="Proteomes" id="UP000054498">
    <property type="component" value="Unassembled WGS sequence"/>
</dbReference>
<evidence type="ECO:0000256" key="4">
    <source>
        <dbReference type="SAM" id="MobiDB-lite"/>
    </source>
</evidence>
<protein>
    <submittedName>
        <fullName evidence="6">Replication factor A2</fullName>
    </submittedName>
</protein>
<dbReference type="InterPro" id="IPR004365">
    <property type="entry name" value="NA-bd_OB_tRNA"/>
</dbReference>
<gene>
    <name evidence="6" type="ORF">MNEG_1371</name>
</gene>
<comment type="subcellular location">
    <subcellularLocation>
        <location evidence="1">Nucleus</location>
    </subcellularLocation>
</comment>
<dbReference type="EMBL" id="KK100354">
    <property type="protein sequence ID" value="KIZ06585.1"/>
    <property type="molecule type" value="Genomic_DNA"/>
</dbReference>
<dbReference type="KEGG" id="mng:MNEG_1371"/>
<feature type="compositionally biased region" description="Gly residues" evidence="4">
    <location>
        <begin position="25"/>
        <end position="35"/>
    </location>
</feature>
<proteinExistence type="predicted"/>
<dbReference type="RefSeq" id="XP_013905604.1">
    <property type="nucleotide sequence ID" value="XM_014050150.1"/>
</dbReference>
<organism evidence="6 7">
    <name type="scientific">Monoraphidium neglectum</name>
    <dbReference type="NCBI Taxonomy" id="145388"/>
    <lineage>
        <taxon>Eukaryota</taxon>
        <taxon>Viridiplantae</taxon>
        <taxon>Chlorophyta</taxon>
        <taxon>core chlorophytes</taxon>
        <taxon>Chlorophyceae</taxon>
        <taxon>CS clade</taxon>
        <taxon>Sphaeropleales</taxon>
        <taxon>Selenastraceae</taxon>
        <taxon>Monoraphidium</taxon>
    </lineage>
</organism>
<keyword evidence="3" id="KW-0539">Nucleus</keyword>
<evidence type="ECO:0000256" key="3">
    <source>
        <dbReference type="ARBA" id="ARBA00023242"/>
    </source>
</evidence>
<dbReference type="GO" id="GO:0035861">
    <property type="term" value="C:site of double-strand break"/>
    <property type="evidence" value="ECO:0007669"/>
    <property type="project" value="TreeGrafter"/>
</dbReference>
<dbReference type="GO" id="GO:0006289">
    <property type="term" value="P:nucleotide-excision repair"/>
    <property type="evidence" value="ECO:0007669"/>
    <property type="project" value="TreeGrafter"/>
</dbReference>
<keyword evidence="2" id="KW-0238">DNA-binding</keyword>
<dbReference type="Gene3D" id="2.40.50.140">
    <property type="entry name" value="Nucleic acid-binding proteins"/>
    <property type="match status" value="1"/>
</dbReference>
<dbReference type="InterPro" id="IPR012340">
    <property type="entry name" value="NA-bd_OB-fold"/>
</dbReference>
<dbReference type="Pfam" id="PF01336">
    <property type="entry name" value="tRNA_anti-codon"/>
    <property type="match status" value="1"/>
</dbReference>
<evidence type="ECO:0000259" key="5">
    <source>
        <dbReference type="Pfam" id="PF01336"/>
    </source>
</evidence>
<dbReference type="STRING" id="145388.A0A0D2MVP9"/>